<dbReference type="RefSeq" id="WP_074670484.1">
    <property type="nucleotide sequence ID" value="NZ_FNQG01000002.1"/>
</dbReference>
<gene>
    <name evidence="2" type="ORF">SAMN05660648_00410</name>
</gene>
<keyword evidence="1" id="KW-1133">Transmembrane helix</keyword>
<protein>
    <submittedName>
        <fullName evidence="2">Fimbrial assembly protein (PilN)</fullName>
    </submittedName>
</protein>
<proteinExistence type="predicted"/>
<evidence type="ECO:0000313" key="3">
    <source>
        <dbReference type="Proteomes" id="UP000183469"/>
    </source>
</evidence>
<dbReference type="SUPFAM" id="SSF53067">
    <property type="entry name" value="Actin-like ATPase domain"/>
    <property type="match status" value="1"/>
</dbReference>
<sequence length="389" mass="42683">MESSISGWAGRLRDFVFTTEQAYLFVEKGPAAKVWHFIWQGGSWQKAAESTALGDAVYAAGAEEDGTLTELASQAAMEIAKKGWQDLPVVYVVPEAELIRYALQLPPNLSTEEQREAAYWELDDKLLARGISGEDFACLCQPAKEMDGKCLITAVRKGYLQAVRQAFAQAELKLVDMIPAGGEELQGPLNYLQNPQREGAGFGGRTGSELAYGRLLSIWLALLLLICTCLAALDVFAYQQAKSFAAERQAELVLMEQERKQMAELTAKRAAVERREGIWLQLGRQGISGYSLLVHLGTSIGDGVCLTRIHTGVEGEGVLLEGQAVNYDCLMDFMGRLEADRDYFSAVNLDNSSLAKGQSGEVDRIQFSLRINGESDEHGKARGKTQNSR</sequence>
<keyword evidence="1" id="KW-0472">Membrane</keyword>
<dbReference type="Pfam" id="PF05137">
    <property type="entry name" value="PilN"/>
    <property type="match status" value="1"/>
</dbReference>
<evidence type="ECO:0000313" key="2">
    <source>
        <dbReference type="EMBL" id="SDZ76114.1"/>
    </source>
</evidence>
<reference evidence="2 3" key="1">
    <citation type="submission" date="2016-10" db="EMBL/GenBank/DDBJ databases">
        <authorList>
            <person name="de Groot N.N."/>
        </authorList>
    </citation>
    <scope>NUCLEOTIDE SEQUENCE [LARGE SCALE GENOMIC DNA]</scope>
    <source>
        <strain evidence="2 3">DSM 2872</strain>
    </source>
</reference>
<dbReference type="Gene3D" id="3.30.420.380">
    <property type="match status" value="1"/>
</dbReference>
<dbReference type="Proteomes" id="UP000183469">
    <property type="component" value="Unassembled WGS sequence"/>
</dbReference>
<dbReference type="AlphaFoldDB" id="A0A1H3VPE5"/>
<dbReference type="InterPro" id="IPR007813">
    <property type="entry name" value="PilN"/>
</dbReference>
<organism evidence="2 3">
    <name type="scientific">Selenomonas ruminantium</name>
    <dbReference type="NCBI Taxonomy" id="971"/>
    <lineage>
        <taxon>Bacteria</taxon>
        <taxon>Bacillati</taxon>
        <taxon>Bacillota</taxon>
        <taxon>Negativicutes</taxon>
        <taxon>Selenomonadales</taxon>
        <taxon>Selenomonadaceae</taxon>
        <taxon>Selenomonas</taxon>
    </lineage>
</organism>
<accession>A0A1H3VPE5</accession>
<dbReference type="InterPro" id="IPR043129">
    <property type="entry name" value="ATPase_NBD"/>
</dbReference>
<feature type="transmembrane region" description="Helical" evidence="1">
    <location>
        <begin position="216"/>
        <end position="238"/>
    </location>
</feature>
<name>A0A1H3VPE5_SELRU</name>
<dbReference type="EMBL" id="FNQG01000002">
    <property type="protein sequence ID" value="SDZ76114.1"/>
    <property type="molecule type" value="Genomic_DNA"/>
</dbReference>
<keyword evidence="1" id="KW-0812">Transmembrane</keyword>
<evidence type="ECO:0000256" key="1">
    <source>
        <dbReference type="SAM" id="Phobius"/>
    </source>
</evidence>
<dbReference type="OrthoDB" id="1664244at2"/>